<protein>
    <submittedName>
        <fullName evidence="1">Mlr4044 protein</fullName>
    </submittedName>
</protein>
<dbReference type="Proteomes" id="UP000000552">
    <property type="component" value="Chromosome"/>
</dbReference>
<reference evidence="1 2" key="1">
    <citation type="journal article" date="2000" name="DNA Res.">
        <title>Complete genome structure of the nitrogen-fixing symbiotic bacterium Mesorhizobium loti.</title>
        <authorList>
            <person name="Kaneko T."/>
            <person name="Nakamura Y."/>
            <person name="Sato S."/>
            <person name="Asamizu E."/>
            <person name="Kato T."/>
            <person name="Sasamoto S."/>
            <person name="Watanabe A."/>
            <person name="Idesawa K."/>
            <person name="Ishikawa A."/>
            <person name="Kawashima K."/>
            <person name="Kimura T."/>
            <person name="Kishida Y."/>
            <person name="Kiyokawa C."/>
            <person name="Kohara M."/>
            <person name="Matsumoto M."/>
            <person name="Matsuno A."/>
            <person name="Mochizuki Y."/>
            <person name="Nakayama S."/>
            <person name="Nakazaki N."/>
            <person name="Shimpo S."/>
            <person name="Sugimoto M."/>
            <person name="Takeuchi C."/>
            <person name="Yamada M."/>
            <person name="Tabata S."/>
        </authorList>
    </citation>
    <scope>NUCLEOTIDE SEQUENCE [LARGE SCALE GENOMIC DNA]</scope>
    <source>
        <strain evidence="2">LMG 29417 / CECT 9101 / MAFF 303099</strain>
    </source>
</reference>
<evidence type="ECO:0000313" key="1">
    <source>
        <dbReference type="EMBL" id="BAB50797.1"/>
    </source>
</evidence>
<accession>Q98EX0</accession>
<organism evidence="1 2">
    <name type="scientific">Mesorhizobium japonicum (strain LMG 29417 / CECT 9101 / MAFF 303099)</name>
    <name type="common">Mesorhizobium loti (strain MAFF 303099)</name>
    <dbReference type="NCBI Taxonomy" id="266835"/>
    <lineage>
        <taxon>Bacteria</taxon>
        <taxon>Pseudomonadati</taxon>
        <taxon>Pseudomonadota</taxon>
        <taxon>Alphaproteobacteria</taxon>
        <taxon>Hyphomicrobiales</taxon>
        <taxon>Phyllobacteriaceae</taxon>
        <taxon>Mesorhizobium</taxon>
    </lineage>
</organism>
<dbReference type="eggNOG" id="ENOG5033MN3">
    <property type="taxonomic scope" value="Bacteria"/>
</dbReference>
<dbReference type="AlphaFoldDB" id="Q98EX0"/>
<sequence>MRFPRNRNRRRLGTHGASPTKNQIIIGRFSRRTILVGAIATVPAVGAATAAPQQVPVSDPLVDAMAAYHAWMADFMAIPEGQITRDNEEALVTATYGPAHDRLWHECPPATSLRGVAEAIRYTLRENCILCSPAENTLESALAFLVREHGL</sequence>
<dbReference type="HOGENOM" id="CLU_1803892_0_0_5"/>
<dbReference type="KEGG" id="mlo:mlr4044"/>
<name>Q98EX0_RHILO</name>
<gene>
    <name evidence="1" type="ordered locus">mlr4044</name>
</gene>
<dbReference type="EMBL" id="BA000012">
    <property type="protein sequence ID" value="BAB50797.1"/>
    <property type="molecule type" value="Genomic_DNA"/>
</dbReference>
<proteinExistence type="predicted"/>
<evidence type="ECO:0000313" key="2">
    <source>
        <dbReference type="Proteomes" id="UP000000552"/>
    </source>
</evidence>